<evidence type="ECO:0000313" key="1">
    <source>
        <dbReference type="EMBL" id="CAB5035988.1"/>
    </source>
</evidence>
<sequence length="99" mass="11330">MLVVVYVETVPEHLRGYLDRYLNEVRSSIFVGSLSGPVAERLWRVIDERAGAGDAFMVTPTGEEIGYRIAHRDDGVWQMKDHGGWPLPTRRRMSNNDTR</sequence>
<organism evidence="1">
    <name type="scientific">freshwater metagenome</name>
    <dbReference type="NCBI Taxonomy" id="449393"/>
    <lineage>
        <taxon>unclassified sequences</taxon>
        <taxon>metagenomes</taxon>
        <taxon>ecological metagenomes</taxon>
    </lineage>
</organism>
<gene>
    <name evidence="1" type="ORF">UFOPK4150_01577</name>
</gene>
<dbReference type="Gene3D" id="3.30.70.240">
    <property type="match status" value="1"/>
</dbReference>
<dbReference type="EMBL" id="CAFBPU010000034">
    <property type="protein sequence ID" value="CAB5035988.1"/>
    <property type="molecule type" value="Genomic_DNA"/>
</dbReference>
<dbReference type="AlphaFoldDB" id="A0A6J7S5Y7"/>
<name>A0A6J7S5Y7_9ZZZZ</name>
<protein>
    <submittedName>
        <fullName evidence="1">Unannotated protein</fullName>
    </submittedName>
</protein>
<dbReference type="Pfam" id="PF09707">
    <property type="entry name" value="Cas_Cas2CT1978"/>
    <property type="match status" value="1"/>
</dbReference>
<dbReference type="NCBIfam" id="TIGR01873">
    <property type="entry name" value="cas_CT1978"/>
    <property type="match status" value="1"/>
</dbReference>
<proteinExistence type="predicted"/>
<dbReference type="InterPro" id="IPR010152">
    <property type="entry name" value="CRISPR-assoc_prot_Cas2_sub"/>
</dbReference>
<accession>A0A6J7S5Y7</accession>
<reference evidence="1" key="1">
    <citation type="submission" date="2020-05" db="EMBL/GenBank/DDBJ databases">
        <authorList>
            <person name="Chiriac C."/>
            <person name="Salcher M."/>
            <person name="Ghai R."/>
            <person name="Kavagutti S V."/>
        </authorList>
    </citation>
    <scope>NUCLEOTIDE SEQUENCE</scope>
</reference>